<evidence type="ECO:0000256" key="1">
    <source>
        <dbReference type="ARBA" id="ARBA00023002"/>
    </source>
</evidence>
<evidence type="ECO:0000313" key="4">
    <source>
        <dbReference type="EMBL" id="MDR5652034.1"/>
    </source>
</evidence>
<feature type="region of interest" description="Disordered" evidence="2">
    <location>
        <begin position="468"/>
        <end position="496"/>
    </location>
</feature>
<reference evidence="4 5" key="1">
    <citation type="submission" date="2023-09" db="EMBL/GenBank/DDBJ databases">
        <title>Xinfangfangia sedmenti sp. nov., isolated the sedment.</title>
        <authorList>
            <person name="Xu L."/>
        </authorList>
    </citation>
    <scope>NUCLEOTIDE SEQUENCE [LARGE SCALE GENOMIC DNA]</scope>
    <source>
        <strain evidence="4 5">LG-4</strain>
    </source>
</reference>
<dbReference type="EMBL" id="JAVKPH010000004">
    <property type="protein sequence ID" value="MDR5652034.1"/>
    <property type="molecule type" value="Genomic_DNA"/>
</dbReference>
<keyword evidence="5" id="KW-1185">Reference proteome</keyword>
<dbReference type="RefSeq" id="WP_310456279.1">
    <property type="nucleotide sequence ID" value="NZ_JAVKPH010000004.1"/>
</dbReference>
<dbReference type="Pfam" id="PF00171">
    <property type="entry name" value="Aldedh"/>
    <property type="match status" value="1"/>
</dbReference>
<keyword evidence="1" id="KW-0560">Oxidoreductase</keyword>
<dbReference type="SUPFAM" id="SSF53720">
    <property type="entry name" value="ALDH-like"/>
    <property type="match status" value="1"/>
</dbReference>
<dbReference type="InterPro" id="IPR016161">
    <property type="entry name" value="Ald_DH/histidinol_DH"/>
</dbReference>
<dbReference type="Proteomes" id="UP001247754">
    <property type="component" value="Unassembled WGS sequence"/>
</dbReference>
<evidence type="ECO:0000256" key="2">
    <source>
        <dbReference type="SAM" id="MobiDB-lite"/>
    </source>
</evidence>
<evidence type="ECO:0000259" key="3">
    <source>
        <dbReference type="Pfam" id="PF00171"/>
    </source>
</evidence>
<evidence type="ECO:0000313" key="5">
    <source>
        <dbReference type="Proteomes" id="UP001247754"/>
    </source>
</evidence>
<gene>
    <name evidence="4" type="ORF">RGD00_05435</name>
</gene>
<accession>A0ABU1F5C3</accession>
<protein>
    <submittedName>
        <fullName evidence="4">Aldehyde dehydrogenase family protein</fullName>
    </submittedName>
</protein>
<organism evidence="4 5">
    <name type="scientific">Ruixingdingia sedimenti</name>
    <dbReference type="NCBI Taxonomy" id="3073604"/>
    <lineage>
        <taxon>Bacteria</taxon>
        <taxon>Pseudomonadati</taxon>
        <taxon>Pseudomonadota</taxon>
        <taxon>Alphaproteobacteria</taxon>
        <taxon>Rhodobacterales</taxon>
        <taxon>Paracoccaceae</taxon>
        <taxon>Ruixingdingia</taxon>
    </lineage>
</organism>
<proteinExistence type="predicted"/>
<dbReference type="Gene3D" id="3.40.309.10">
    <property type="entry name" value="Aldehyde Dehydrogenase, Chain A, domain 2"/>
    <property type="match status" value="1"/>
</dbReference>
<dbReference type="CDD" id="cd07122">
    <property type="entry name" value="ALDH_F20_ACDH"/>
    <property type="match status" value="1"/>
</dbReference>
<dbReference type="InterPro" id="IPR016162">
    <property type="entry name" value="Ald_DH_N"/>
</dbReference>
<sequence>MTPDISSPRPGTADRDIALAEMKIARAGWASSYFRSFSLDQIRKIAHAVAQAAHDKADFHAEWAVRETGYGVREHKKLKNELSAFPLLDHYRDLDLVTPRLVPEKKIVEIPRPAGVVFALVPVTNPISTLIYKTLLAILSRNAIVFSPHPGARECSLDAARNLADAAEKAGAPSGLIQCVEKPSVPLVQRMMASDKIAVIMATGGGAMVRAAYSSSNPALGVGPGNAVVYVDPSAKFDETARRIVDSKSFDNSVLCTNESVLLTLDSCFGNMVRALRSAGAHICTEDDTARLREYLFKDGKFNLAALGKSAVWIAEKAGIRAAKSARILVPLLENPNLDDLFLKEKLCPVLGMARVADFQHALTLAKQIMRRGAGHSAAFHGEDSARLLAFAQAMPVYRVVVNAPSSQGAAGFATHLPPAFMVGTGFAGRSSIGENVGPQHLVHWTRIAFNKDDAVPFGRFDLDTPAAHPAARADRADPPPARPATAPEPSGGLDRDLLRQLILEELKGITGSST</sequence>
<dbReference type="InterPro" id="IPR015590">
    <property type="entry name" value="Aldehyde_DH_dom"/>
</dbReference>
<feature type="domain" description="Aldehyde dehydrogenase" evidence="3">
    <location>
        <begin position="21"/>
        <end position="283"/>
    </location>
</feature>
<name>A0ABU1F5C3_9RHOB</name>
<dbReference type="InterPro" id="IPR016163">
    <property type="entry name" value="Ald_DH_C"/>
</dbReference>
<dbReference type="Gene3D" id="3.40.605.10">
    <property type="entry name" value="Aldehyde Dehydrogenase, Chain A, domain 1"/>
    <property type="match status" value="1"/>
</dbReference>
<dbReference type="PANTHER" id="PTHR11699">
    <property type="entry name" value="ALDEHYDE DEHYDROGENASE-RELATED"/>
    <property type="match status" value="1"/>
</dbReference>
<comment type="caution">
    <text evidence="4">The sequence shown here is derived from an EMBL/GenBank/DDBJ whole genome shotgun (WGS) entry which is preliminary data.</text>
</comment>